<comment type="caution">
    <text evidence="1">The sequence shown here is derived from an EMBL/GenBank/DDBJ whole genome shotgun (WGS) entry which is preliminary data.</text>
</comment>
<dbReference type="AlphaFoldDB" id="A0AAN6MYB9"/>
<organism evidence="1 2">
    <name type="scientific">Diplogelasinospora grovesii</name>
    <dbReference type="NCBI Taxonomy" id="303347"/>
    <lineage>
        <taxon>Eukaryota</taxon>
        <taxon>Fungi</taxon>
        <taxon>Dikarya</taxon>
        <taxon>Ascomycota</taxon>
        <taxon>Pezizomycotina</taxon>
        <taxon>Sordariomycetes</taxon>
        <taxon>Sordariomycetidae</taxon>
        <taxon>Sordariales</taxon>
        <taxon>Diplogelasinosporaceae</taxon>
        <taxon>Diplogelasinospora</taxon>
    </lineage>
</organism>
<proteinExistence type="predicted"/>
<accession>A0AAN6MYB9</accession>
<sequence length="73" mass="8054">MACTLPFIQILAQLITADPLKFQVFNVPLFNNDCSFLALAQPIMTDGWFIPSTAVRARFSSDSFIDSTGNPLD</sequence>
<evidence type="ECO:0000313" key="1">
    <source>
        <dbReference type="EMBL" id="KAK3934723.1"/>
    </source>
</evidence>
<gene>
    <name evidence="1" type="ORF">QBC46DRAFT_273246</name>
</gene>
<evidence type="ECO:0000313" key="2">
    <source>
        <dbReference type="Proteomes" id="UP001303473"/>
    </source>
</evidence>
<keyword evidence="2" id="KW-1185">Reference proteome</keyword>
<name>A0AAN6MYB9_9PEZI</name>
<reference evidence="2" key="1">
    <citation type="journal article" date="2023" name="Mol. Phylogenet. Evol.">
        <title>Genome-scale phylogeny and comparative genomics of the fungal order Sordariales.</title>
        <authorList>
            <person name="Hensen N."/>
            <person name="Bonometti L."/>
            <person name="Westerberg I."/>
            <person name="Brannstrom I.O."/>
            <person name="Guillou S."/>
            <person name="Cros-Aarteil S."/>
            <person name="Calhoun S."/>
            <person name="Haridas S."/>
            <person name="Kuo A."/>
            <person name="Mondo S."/>
            <person name="Pangilinan J."/>
            <person name="Riley R."/>
            <person name="LaButti K."/>
            <person name="Andreopoulos B."/>
            <person name="Lipzen A."/>
            <person name="Chen C."/>
            <person name="Yan M."/>
            <person name="Daum C."/>
            <person name="Ng V."/>
            <person name="Clum A."/>
            <person name="Steindorff A."/>
            <person name="Ohm R.A."/>
            <person name="Martin F."/>
            <person name="Silar P."/>
            <person name="Natvig D.O."/>
            <person name="Lalanne C."/>
            <person name="Gautier V."/>
            <person name="Ament-Velasquez S.L."/>
            <person name="Kruys A."/>
            <person name="Hutchinson M.I."/>
            <person name="Powell A.J."/>
            <person name="Barry K."/>
            <person name="Miller A.N."/>
            <person name="Grigoriev I.V."/>
            <person name="Debuchy R."/>
            <person name="Gladieux P."/>
            <person name="Hiltunen Thoren M."/>
            <person name="Johannesson H."/>
        </authorList>
    </citation>
    <scope>NUCLEOTIDE SEQUENCE [LARGE SCALE GENOMIC DNA]</scope>
    <source>
        <strain evidence="2">CBS 340.73</strain>
    </source>
</reference>
<dbReference type="EMBL" id="MU853965">
    <property type="protein sequence ID" value="KAK3934723.1"/>
    <property type="molecule type" value="Genomic_DNA"/>
</dbReference>
<dbReference type="Proteomes" id="UP001303473">
    <property type="component" value="Unassembled WGS sequence"/>
</dbReference>
<protein>
    <submittedName>
        <fullName evidence="1">Uncharacterized protein</fullName>
    </submittedName>
</protein>